<evidence type="ECO:0000313" key="2">
    <source>
        <dbReference type="Proteomes" id="UP000593576"/>
    </source>
</evidence>
<reference evidence="1 2" key="1">
    <citation type="journal article" date="2019" name="Genome Biol. Evol.">
        <title>Insights into the evolution of the New World diploid cottons (Gossypium, subgenus Houzingenia) based on genome sequencing.</title>
        <authorList>
            <person name="Grover C.E."/>
            <person name="Arick M.A. 2nd"/>
            <person name="Thrash A."/>
            <person name="Conover J.L."/>
            <person name="Sanders W.S."/>
            <person name="Peterson D.G."/>
            <person name="Frelichowski J.E."/>
            <person name="Scheffler J.A."/>
            <person name="Scheffler B.E."/>
            <person name="Wendel J.F."/>
        </authorList>
    </citation>
    <scope>NUCLEOTIDE SEQUENCE [LARGE SCALE GENOMIC DNA]</scope>
    <source>
        <strain evidence="1">1</strain>
        <tissue evidence="1">Leaf</tissue>
    </source>
</reference>
<name>A0A7J9MHQ5_GOSSC</name>
<dbReference type="EMBL" id="JABFAF010000011">
    <property type="protein sequence ID" value="MBA0870474.1"/>
    <property type="molecule type" value="Genomic_DNA"/>
</dbReference>
<accession>A0A7J9MHQ5</accession>
<sequence>MVVERRGRRSRASGKGRNDIFRGFAGGSRFAALGVNEGEIFAMINDEINRNDKVMVEDKTKGEEDIGLGFLGKGIETKEKHAKLRVKGKKVVMGSGQSWP</sequence>
<protein>
    <submittedName>
        <fullName evidence="1">Uncharacterized protein</fullName>
    </submittedName>
</protein>
<evidence type="ECO:0000313" key="1">
    <source>
        <dbReference type="EMBL" id="MBA0870474.1"/>
    </source>
</evidence>
<comment type="caution">
    <text evidence="1">The sequence shown here is derived from an EMBL/GenBank/DDBJ whole genome shotgun (WGS) entry which is preliminary data.</text>
</comment>
<gene>
    <name evidence="1" type="ORF">Goshw_012891</name>
</gene>
<keyword evidence="2" id="KW-1185">Reference proteome</keyword>
<proteinExistence type="predicted"/>
<dbReference type="Proteomes" id="UP000593576">
    <property type="component" value="Unassembled WGS sequence"/>
</dbReference>
<dbReference type="AlphaFoldDB" id="A0A7J9MHQ5"/>
<organism evidence="1 2">
    <name type="scientific">Gossypium schwendimanii</name>
    <name type="common">Cotton</name>
    <dbReference type="NCBI Taxonomy" id="34291"/>
    <lineage>
        <taxon>Eukaryota</taxon>
        <taxon>Viridiplantae</taxon>
        <taxon>Streptophyta</taxon>
        <taxon>Embryophyta</taxon>
        <taxon>Tracheophyta</taxon>
        <taxon>Spermatophyta</taxon>
        <taxon>Magnoliopsida</taxon>
        <taxon>eudicotyledons</taxon>
        <taxon>Gunneridae</taxon>
        <taxon>Pentapetalae</taxon>
        <taxon>rosids</taxon>
        <taxon>malvids</taxon>
        <taxon>Malvales</taxon>
        <taxon>Malvaceae</taxon>
        <taxon>Malvoideae</taxon>
        <taxon>Gossypium</taxon>
    </lineage>
</organism>
<dbReference type="OrthoDB" id="10558325at2759"/>